<dbReference type="PANTHER" id="PTHR10819">
    <property type="entry name" value="PHOSPHOTRIESTERASE-RELATED"/>
    <property type="match status" value="1"/>
</dbReference>
<comment type="cofactor">
    <cofactor evidence="1">
        <name>a divalent metal cation</name>
        <dbReference type="ChEBI" id="CHEBI:60240"/>
    </cofactor>
</comment>
<evidence type="ECO:0000256" key="5">
    <source>
        <dbReference type="SAM" id="MobiDB-lite"/>
    </source>
</evidence>
<gene>
    <name evidence="7" type="ORF">C0Q70_16786</name>
</gene>
<feature type="region of interest" description="Disordered" evidence="5">
    <location>
        <begin position="441"/>
        <end position="476"/>
    </location>
</feature>
<evidence type="ECO:0000259" key="6">
    <source>
        <dbReference type="Pfam" id="PF05206"/>
    </source>
</evidence>
<dbReference type="GO" id="GO:0016787">
    <property type="term" value="F:hydrolase activity"/>
    <property type="evidence" value="ECO:0007669"/>
    <property type="project" value="UniProtKB-KW"/>
</dbReference>
<dbReference type="InterPro" id="IPR007871">
    <property type="entry name" value="Methyltransferase_TRM13"/>
</dbReference>
<sequence>MVRYSHLENLSLQGEDEAIIEEMKEYKALGGQAVVENTTTGLSRDVGFLKLVSDVSGVHIISGTGFYAESFQSESVRQLSEEAMSEVMRQEITNGVENTDIKCGVIGEVGCSWPLTEFEKRSLRASAAVQVELGSPAIIHPGRNSQAPFEIMRIFLEAGGQANRTVMSHLDRTIFNSDELLEFAKFGCYCEYDLFGIETSHYQLQQEKDMPNDANRIAFIRFLVEGGYGDRVVVAHDLHTKHRLEYYEEGINAGSDEGDTTSDINVKAVRETETQRLQEIIERVNTIYKEYIGTVEADVKSHDCLKDELENPTLVCQLCDIASLIGQLDSLGLLAPGYCYVEMGAGKGRLSHWVREAVSNHNDASFLLVDRNSIRYKVDGYHKEETVPFERIKIDIEHLSLGKVPMIKHSDKRVVAIGKHLCGAATDLTLRCLVETLDHADSLSSEPPSKRQCRESVDPKGEPEGSHNGSEDAEHIPIKATSVKCRDSSIGKNYKQQYQVILNATDDKVPELEGIKEAKCVTVNSTGDSLQETLDAEHKTEDLLKDTCKGSLNLSELEKEAIGWRCKRLIDFGRVRYLEEHGMKTVIKEYIDKLQTPENVALVALCQAGKHDQ</sequence>
<dbReference type="InterPro" id="IPR001559">
    <property type="entry name" value="Phosphotriesterase"/>
</dbReference>
<dbReference type="AlphaFoldDB" id="A0A2T7NQR2"/>
<comment type="caution">
    <text evidence="7">The sequence shown here is derived from an EMBL/GenBank/DDBJ whole genome shotgun (WGS) entry which is preliminary data.</text>
</comment>
<dbReference type="PANTHER" id="PTHR10819:SF3">
    <property type="entry name" value="PHOSPHOTRIESTERASE-RELATED PROTEIN"/>
    <property type="match status" value="1"/>
</dbReference>
<feature type="domain" description="Methyltransferase TRM13" evidence="6">
    <location>
        <begin position="322"/>
        <end position="604"/>
    </location>
</feature>
<dbReference type="GO" id="GO:0008168">
    <property type="term" value="F:methyltransferase activity"/>
    <property type="evidence" value="ECO:0007669"/>
    <property type="project" value="InterPro"/>
</dbReference>
<dbReference type="InterPro" id="IPR032466">
    <property type="entry name" value="Metal_Hydrolase"/>
</dbReference>
<accession>A0A2T7NQR2</accession>
<keyword evidence="3" id="KW-0378">Hydrolase</keyword>
<evidence type="ECO:0000256" key="2">
    <source>
        <dbReference type="ARBA" id="ARBA00022723"/>
    </source>
</evidence>
<dbReference type="Pfam" id="PF05206">
    <property type="entry name" value="TRM13"/>
    <property type="match status" value="1"/>
</dbReference>
<evidence type="ECO:0000313" key="8">
    <source>
        <dbReference type="Proteomes" id="UP000245119"/>
    </source>
</evidence>
<evidence type="ECO:0000313" key="7">
    <source>
        <dbReference type="EMBL" id="PVD23514.1"/>
    </source>
</evidence>
<dbReference type="STRING" id="400727.A0A2T7NQR2"/>
<dbReference type="Proteomes" id="UP000245119">
    <property type="component" value="Linkage Group LG10"/>
</dbReference>
<comment type="caution">
    <text evidence="4">Lacks conserved residue(s) required for the propagation of feature annotation.</text>
</comment>
<name>A0A2T7NQR2_POMCA</name>
<dbReference type="SUPFAM" id="SSF51556">
    <property type="entry name" value="Metallo-dependent hydrolases"/>
    <property type="match status" value="1"/>
</dbReference>
<evidence type="ECO:0000256" key="4">
    <source>
        <dbReference type="PROSITE-ProRule" id="PRU00679"/>
    </source>
</evidence>
<dbReference type="EMBL" id="PZQS01000010">
    <property type="protein sequence ID" value="PVD23514.1"/>
    <property type="molecule type" value="Genomic_DNA"/>
</dbReference>
<dbReference type="OrthoDB" id="258806at2759"/>
<evidence type="ECO:0000256" key="1">
    <source>
        <dbReference type="ARBA" id="ARBA00001968"/>
    </source>
</evidence>
<reference evidence="7 8" key="1">
    <citation type="submission" date="2018-04" db="EMBL/GenBank/DDBJ databases">
        <title>The genome of golden apple snail Pomacea canaliculata provides insight into stress tolerance and invasive adaptation.</title>
        <authorList>
            <person name="Liu C."/>
            <person name="Liu B."/>
            <person name="Ren Y."/>
            <person name="Zhang Y."/>
            <person name="Wang H."/>
            <person name="Li S."/>
            <person name="Jiang F."/>
            <person name="Yin L."/>
            <person name="Zhang G."/>
            <person name="Qian W."/>
            <person name="Fan W."/>
        </authorList>
    </citation>
    <scope>NUCLEOTIDE SEQUENCE [LARGE SCALE GENOMIC DNA]</scope>
    <source>
        <strain evidence="7">SZHN2017</strain>
        <tissue evidence="7">Muscle</tissue>
    </source>
</reference>
<protein>
    <recommendedName>
        <fullName evidence="6">Methyltransferase TRM13 domain-containing protein</fullName>
    </recommendedName>
</protein>
<keyword evidence="8" id="KW-1185">Reference proteome</keyword>
<dbReference type="GO" id="GO:0008033">
    <property type="term" value="P:tRNA processing"/>
    <property type="evidence" value="ECO:0007669"/>
    <property type="project" value="InterPro"/>
</dbReference>
<comment type="similarity">
    <text evidence="4">Belongs to the metallo-dependent hydrolases superfamily. Phosphotriesterase family.</text>
</comment>
<dbReference type="Pfam" id="PF02126">
    <property type="entry name" value="PTE"/>
    <property type="match status" value="1"/>
</dbReference>
<organism evidence="7 8">
    <name type="scientific">Pomacea canaliculata</name>
    <name type="common">Golden apple snail</name>
    <dbReference type="NCBI Taxonomy" id="400727"/>
    <lineage>
        <taxon>Eukaryota</taxon>
        <taxon>Metazoa</taxon>
        <taxon>Spiralia</taxon>
        <taxon>Lophotrochozoa</taxon>
        <taxon>Mollusca</taxon>
        <taxon>Gastropoda</taxon>
        <taxon>Caenogastropoda</taxon>
        <taxon>Architaenioglossa</taxon>
        <taxon>Ampullarioidea</taxon>
        <taxon>Ampullariidae</taxon>
        <taxon>Pomacea</taxon>
    </lineage>
</organism>
<proteinExistence type="inferred from homology"/>
<evidence type="ECO:0000256" key="3">
    <source>
        <dbReference type="ARBA" id="ARBA00022801"/>
    </source>
</evidence>
<dbReference type="Gene3D" id="3.20.20.140">
    <property type="entry name" value="Metal-dependent hydrolases"/>
    <property type="match status" value="1"/>
</dbReference>
<dbReference type="GO" id="GO:0008270">
    <property type="term" value="F:zinc ion binding"/>
    <property type="evidence" value="ECO:0007669"/>
    <property type="project" value="InterPro"/>
</dbReference>
<dbReference type="PROSITE" id="PS51347">
    <property type="entry name" value="PHOSPHOTRIESTERASE_2"/>
    <property type="match status" value="1"/>
</dbReference>
<feature type="compositionally biased region" description="Basic and acidic residues" evidence="5">
    <location>
        <begin position="448"/>
        <end position="476"/>
    </location>
</feature>
<keyword evidence="2" id="KW-0479">Metal-binding</keyword>